<proteinExistence type="predicted"/>
<sequence length="174" mass="18681">MKPLRPLKPILVGFAALVVLSACTPTVKNGAPSAKSPMNGTRILSQDPAIANEDPRQTASRLEELASRLPNVQGVNCVVVGNTAIVGINVPPTLDRAQVDTVKYTVAEALKKDPRGVNALVTADLDLNQRIREMRTDVQNGRPVAGFAEELGDLIGRIMPQFPRDVQSRGNIPQ</sequence>
<dbReference type="InterPro" id="IPR019076">
    <property type="entry name" value="Spore_lipoprot_YhcN/YlaJ-like"/>
</dbReference>
<dbReference type="GO" id="GO:0030435">
    <property type="term" value="P:sporulation resulting in formation of a cellular spore"/>
    <property type="evidence" value="ECO:0007669"/>
    <property type="project" value="InterPro"/>
</dbReference>
<gene>
    <name evidence="3" type="ORF">MJA45_10870</name>
</gene>
<dbReference type="PROSITE" id="PS51257">
    <property type="entry name" value="PROKAR_LIPOPROTEIN"/>
    <property type="match status" value="1"/>
</dbReference>
<reference evidence="3 4" key="1">
    <citation type="submission" date="2022-02" db="EMBL/GenBank/DDBJ databases">
        <title>Paenibacillus sp. MBLB1776 Whole Genome Shotgun Sequencing.</title>
        <authorList>
            <person name="Hwang C.Y."/>
            <person name="Cho E.-S."/>
            <person name="Seo M.-J."/>
        </authorList>
    </citation>
    <scope>NUCLEOTIDE SEQUENCE [LARGE SCALE GENOMIC DNA]</scope>
    <source>
        <strain evidence="3 4">MBLB1776</strain>
    </source>
</reference>
<evidence type="ECO:0000313" key="4">
    <source>
        <dbReference type="Proteomes" id="UP001305702"/>
    </source>
</evidence>
<evidence type="ECO:0000256" key="1">
    <source>
        <dbReference type="SAM" id="MobiDB-lite"/>
    </source>
</evidence>
<dbReference type="InterPro" id="IPR014247">
    <property type="entry name" value="Spore_lipoprot_YhcN/YlaJ"/>
</dbReference>
<keyword evidence="3" id="KW-0449">Lipoprotein</keyword>
<evidence type="ECO:0000313" key="3">
    <source>
        <dbReference type="EMBL" id="WNQ13491.1"/>
    </source>
</evidence>
<feature type="chain" id="PRO_5041646115" evidence="2">
    <location>
        <begin position="22"/>
        <end position="174"/>
    </location>
</feature>
<dbReference type="AlphaFoldDB" id="A0AA96LGM4"/>
<keyword evidence="2" id="KW-0732">Signal</keyword>
<dbReference type="RefSeq" id="WP_315607274.1">
    <property type="nucleotide sequence ID" value="NZ_CP130318.1"/>
</dbReference>
<accession>A0AA96LGM4</accession>
<feature type="region of interest" description="Disordered" evidence="1">
    <location>
        <begin position="28"/>
        <end position="53"/>
    </location>
</feature>
<dbReference type="Proteomes" id="UP001305702">
    <property type="component" value="Chromosome"/>
</dbReference>
<name>A0AA96LGM4_9BACL</name>
<evidence type="ECO:0000256" key="2">
    <source>
        <dbReference type="SAM" id="SignalP"/>
    </source>
</evidence>
<organism evidence="3 4">
    <name type="scientific">Paenibacillus aurantius</name>
    <dbReference type="NCBI Taxonomy" id="2918900"/>
    <lineage>
        <taxon>Bacteria</taxon>
        <taxon>Bacillati</taxon>
        <taxon>Bacillota</taxon>
        <taxon>Bacilli</taxon>
        <taxon>Bacillales</taxon>
        <taxon>Paenibacillaceae</taxon>
        <taxon>Paenibacillus</taxon>
    </lineage>
</organism>
<protein>
    <submittedName>
        <fullName evidence="3">YhcN/YlaJ family sporulation lipoprotein</fullName>
    </submittedName>
</protein>
<dbReference type="KEGG" id="paun:MJA45_10870"/>
<feature type="signal peptide" evidence="2">
    <location>
        <begin position="1"/>
        <end position="21"/>
    </location>
</feature>
<keyword evidence="4" id="KW-1185">Reference proteome</keyword>
<dbReference type="NCBIfam" id="TIGR02898">
    <property type="entry name" value="spore_YhcN_YlaJ"/>
    <property type="match status" value="1"/>
</dbReference>
<dbReference type="Pfam" id="PF09580">
    <property type="entry name" value="Spore_YhcN_YlaJ"/>
    <property type="match status" value="1"/>
</dbReference>
<dbReference type="EMBL" id="CP130318">
    <property type="protein sequence ID" value="WNQ13491.1"/>
    <property type="molecule type" value="Genomic_DNA"/>
</dbReference>